<accession>A0A6J6UDS5</accession>
<dbReference type="EMBL" id="CAEZZG010000011">
    <property type="protein sequence ID" value="CAB4757248.1"/>
    <property type="molecule type" value="Genomic_DNA"/>
</dbReference>
<proteinExistence type="predicted"/>
<evidence type="ECO:0000313" key="2">
    <source>
        <dbReference type="EMBL" id="CAB4757248.1"/>
    </source>
</evidence>
<keyword evidence="1" id="KW-1133">Transmembrane helix</keyword>
<sequence length="142" mass="15810">MPAALHSHVLMAKRKSSTSVRWLAVVTLAFIFAITLAPPLQHYFAQRAQINSLRAQVNDSNNALEKAREELAKWNDPEYVATQARTRLHFVFPGERQYVVLDVPKSDSEEAGPAAPISTQIPNGLPWYGRLIASITTTNITK</sequence>
<dbReference type="AlphaFoldDB" id="A0A6J6UDS5"/>
<feature type="transmembrane region" description="Helical" evidence="1">
    <location>
        <begin position="20"/>
        <end position="40"/>
    </location>
</feature>
<dbReference type="InterPro" id="IPR007060">
    <property type="entry name" value="FtsL/DivIC"/>
</dbReference>
<keyword evidence="1" id="KW-0812">Transmembrane</keyword>
<keyword evidence="1" id="KW-0472">Membrane</keyword>
<reference evidence="2" key="1">
    <citation type="submission" date="2020-05" db="EMBL/GenBank/DDBJ databases">
        <authorList>
            <person name="Chiriac C."/>
            <person name="Salcher M."/>
            <person name="Ghai R."/>
            <person name="Kavagutti S V."/>
        </authorList>
    </citation>
    <scope>NUCLEOTIDE SEQUENCE</scope>
</reference>
<name>A0A6J6UDS5_9ZZZZ</name>
<dbReference type="Pfam" id="PF04977">
    <property type="entry name" value="DivIC"/>
    <property type="match status" value="1"/>
</dbReference>
<organism evidence="2">
    <name type="scientific">freshwater metagenome</name>
    <dbReference type="NCBI Taxonomy" id="449393"/>
    <lineage>
        <taxon>unclassified sequences</taxon>
        <taxon>metagenomes</taxon>
        <taxon>ecological metagenomes</taxon>
    </lineage>
</organism>
<gene>
    <name evidence="2" type="ORF">UFOPK2844_00840</name>
</gene>
<protein>
    <submittedName>
        <fullName evidence="2">Unannotated protein</fullName>
    </submittedName>
</protein>
<evidence type="ECO:0000256" key="1">
    <source>
        <dbReference type="SAM" id="Phobius"/>
    </source>
</evidence>